<accession>A0A085MSC0</accession>
<name>A0A085MSC0_9BILA</name>
<feature type="domain" description="Reverse transcriptase Ty1/copia-type" evidence="1">
    <location>
        <begin position="12"/>
        <end position="127"/>
    </location>
</feature>
<protein>
    <recommendedName>
        <fullName evidence="1">Reverse transcriptase Ty1/copia-type domain-containing protein</fullName>
    </recommendedName>
</protein>
<dbReference type="InterPro" id="IPR013103">
    <property type="entry name" value="RVT_2"/>
</dbReference>
<dbReference type="Proteomes" id="UP000030758">
    <property type="component" value="Unassembled WGS sequence"/>
</dbReference>
<proteinExistence type="predicted"/>
<organism evidence="2">
    <name type="scientific">Trichuris suis</name>
    <name type="common">pig whipworm</name>
    <dbReference type="NCBI Taxonomy" id="68888"/>
    <lineage>
        <taxon>Eukaryota</taxon>
        <taxon>Metazoa</taxon>
        <taxon>Ecdysozoa</taxon>
        <taxon>Nematoda</taxon>
        <taxon>Enoplea</taxon>
        <taxon>Dorylaimia</taxon>
        <taxon>Trichinellida</taxon>
        <taxon>Trichuridae</taxon>
        <taxon>Trichuris</taxon>
    </lineage>
</organism>
<gene>
    <name evidence="2" type="ORF">M514_27697</name>
</gene>
<dbReference type="EMBL" id="KL367693">
    <property type="protein sequence ID" value="KFD60116.1"/>
    <property type="molecule type" value="Genomic_DNA"/>
</dbReference>
<dbReference type="Pfam" id="PF07727">
    <property type="entry name" value="RVT_2"/>
    <property type="match status" value="1"/>
</dbReference>
<sequence>MKEEMESLREHNVWTMEELPKGVKPIKCKWVFQKKTNALGEVVRYKARLVAKGYSQQGVDYEDVYSPVSSFEIAVGVSTKWKIDQFDVKNAYLHATLNEVIYMEPPEGFLLRGKENMYCRLSKSFTG</sequence>
<evidence type="ECO:0000259" key="1">
    <source>
        <dbReference type="Pfam" id="PF07727"/>
    </source>
</evidence>
<reference evidence="2" key="1">
    <citation type="journal article" date="2014" name="Nat. Genet.">
        <title>Genome and transcriptome of the porcine whipworm Trichuris suis.</title>
        <authorList>
            <person name="Jex A.R."/>
            <person name="Nejsum P."/>
            <person name="Schwarz E.M."/>
            <person name="Hu L."/>
            <person name="Young N.D."/>
            <person name="Hall R.S."/>
            <person name="Korhonen P.K."/>
            <person name="Liao S."/>
            <person name="Thamsborg S."/>
            <person name="Xia J."/>
            <person name="Xu P."/>
            <person name="Wang S."/>
            <person name="Scheerlinck J.P."/>
            <person name="Hofmann A."/>
            <person name="Sternberg P.W."/>
            <person name="Wang J."/>
            <person name="Gasser R.B."/>
        </authorList>
    </citation>
    <scope>NUCLEOTIDE SEQUENCE [LARGE SCALE GENOMIC DNA]</scope>
    <source>
        <strain evidence="2">DCEP-RM93F</strain>
    </source>
</reference>
<dbReference type="AlphaFoldDB" id="A0A085MSC0"/>
<evidence type="ECO:0000313" key="2">
    <source>
        <dbReference type="EMBL" id="KFD60116.1"/>
    </source>
</evidence>